<gene>
    <name evidence="3" type="ORF">PMIN01_09105</name>
</gene>
<feature type="compositionally biased region" description="Low complexity" evidence="1">
    <location>
        <begin position="66"/>
        <end position="84"/>
    </location>
</feature>
<feature type="region of interest" description="Disordered" evidence="1">
    <location>
        <begin position="49"/>
        <end position="90"/>
    </location>
</feature>
<evidence type="ECO:0000256" key="1">
    <source>
        <dbReference type="SAM" id="MobiDB-lite"/>
    </source>
</evidence>
<accession>A0A9P6GD68</accession>
<dbReference type="EMBL" id="WJXW01000009">
    <property type="protein sequence ID" value="KAF9733422.1"/>
    <property type="molecule type" value="Genomic_DNA"/>
</dbReference>
<organism evidence="3 4">
    <name type="scientific">Paraphaeosphaeria minitans</name>
    <dbReference type="NCBI Taxonomy" id="565426"/>
    <lineage>
        <taxon>Eukaryota</taxon>
        <taxon>Fungi</taxon>
        <taxon>Dikarya</taxon>
        <taxon>Ascomycota</taxon>
        <taxon>Pezizomycotina</taxon>
        <taxon>Dothideomycetes</taxon>
        <taxon>Pleosporomycetidae</taxon>
        <taxon>Pleosporales</taxon>
        <taxon>Massarineae</taxon>
        <taxon>Didymosphaeriaceae</taxon>
        <taxon>Paraphaeosphaeria</taxon>
    </lineage>
</organism>
<dbReference type="OrthoDB" id="10601037at2759"/>
<keyword evidence="2" id="KW-0732">Signal</keyword>
<evidence type="ECO:0000313" key="3">
    <source>
        <dbReference type="EMBL" id="KAF9733422.1"/>
    </source>
</evidence>
<proteinExistence type="predicted"/>
<dbReference type="AlphaFoldDB" id="A0A9P6GD68"/>
<evidence type="ECO:0000313" key="4">
    <source>
        <dbReference type="Proteomes" id="UP000756921"/>
    </source>
</evidence>
<feature type="signal peptide" evidence="2">
    <location>
        <begin position="1"/>
        <end position="19"/>
    </location>
</feature>
<protein>
    <submittedName>
        <fullName evidence="3">Uncharacterized protein</fullName>
    </submittedName>
</protein>
<sequence>MRSTAAFVIFFTATTLASPAPKPLADPSLEVLTNALSFAPEVDARAAAFHEVRDPTSGSSGGGKIGSKSSGSKTGSKTGSSGSKSGDDSDSAAAMLTSNVVLQLGALGLGVLLWI</sequence>
<comment type="caution">
    <text evidence="3">The sequence shown here is derived from an EMBL/GenBank/DDBJ whole genome shotgun (WGS) entry which is preliminary data.</text>
</comment>
<evidence type="ECO:0000256" key="2">
    <source>
        <dbReference type="SAM" id="SignalP"/>
    </source>
</evidence>
<reference evidence="3" key="1">
    <citation type="journal article" date="2020" name="Mol. Plant Microbe Interact.">
        <title>Genome Sequence of the Biocontrol Agent Coniothyrium minitans strain Conio (IMI 134523).</title>
        <authorList>
            <person name="Patel D."/>
            <person name="Shittu T.A."/>
            <person name="Baroncelli R."/>
            <person name="Muthumeenakshi S."/>
            <person name="Osborne T.H."/>
            <person name="Janganan T.K."/>
            <person name="Sreenivasaprasad S."/>
        </authorList>
    </citation>
    <scope>NUCLEOTIDE SEQUENCE</scope>
    <source>
        <strain evidence="3">Conio</strain>
    </source>
</reference>
<dbReference type="Proteomes" id="UP000756921">
    <property type="component" value="Unassembled WGS sequence"/>
</dbReference>
<feature type="chain" id="PRO_5040436629" evidence="2">
    <location>
        <begin position="20"/>
        <end position="115"/>
    </location>
</feature>
<name>A0A9P6GD68_9PLEO</name>
<keyword evidence="4" id="KW-1185">Reference proteome</keyword>